<dbReference type="EMBL" id="CP061800">
    <property type="protein sequence ID" value="QTA84303.1"/>
    <property type="molecule type" value="Genomic_DNA"/>
</dbReference>
<evidence type="ECO:0000313" key="2">
    <source>
        <dbReference type="Proteomes" id="UP000663722"/>
    </source>
</evidence>
<gene>
    <name evidence="1" type="ORF">dnm_002970</name>
</gene>
<dbReference type="AlphaFoldDB" id="A0A975BFF4"/>
<protein>
    <submittedName>
        <fullName evidence="1">Uncharacterized protein</fullName>
    </submittedName>
</protein>
<organism evidence="1 2">
    <name type="scientific">Desulfonema magnum</name>
    <dbReference type="NCBI Taxonomy" id="45655"/>
    <lineage>
        <taxon>Bacteria</taxon>
        <taxon>Pseudomonadati</taxon>
        <taxon>Thermodesulfobacteriota</taxon>
        <taxon>Desulfobacteria</taxon>
        <taxon>Desulfobacterales</taxon>
        <taxon>Desulfococcaceae</taxon>
        <taxon>Desulfonema</taxon>
    </lineage>
</organism>
<proteinExistence type="predicted"/>
<dbReference type="Proteomes" id="UP000663722">
    <property type="component" value="Chromosome"/>
</dbReference>
<keyword evidence="2" id="KW-1185">Reference proteome</keyword>
<sequence>MMFQREYCGIKKHEKNVQNTTSELLFRCCINNNLLISNYKYIKIRHAEYTKPKFYEKYFINVGWVERSGTHPTFFVSAIVP</sequence>
<dbReference type="KEGG" id="dmm:dnm_002970"/>
<accession>A0A975BFF4</accession>
<evidence type="ECO:0000313" key="1">
    <source>
        <dbReference type="EMBL" id="QTA84303.1"/>
    </source>
</evidence>
<name>A0A975BFF4_9BACT</name>
<reference evidence="1" key="1">
    <citation type="journal article" date="2021" name="Microb. Physiol.">
        <title>Proteogenomic Insights into the Physiology of Marine, Sulfate-Reducing, Filamentous Desulfonema limicola and Desulfonema magnum.</title>
        <authorList>
            <person name="Schnaars V."/>
            <person name="Wohlbrand L."/>
            <person name="Scheve S."/>
            <person name="Hinrichs C."/>
            <person name="Reinhardt R."/>
            <person name="Rabus R."/>
        </authorList>
    </citation>
    <scope>NUCLEOTIDE SEQUENCE</scope>
    <source>
        <strain evidence="1">4be13</strain>
    </source>
</reference>